<dbReference type="Gramene" id="TKW35079">
    <property type="protein sequence ID" value="TKW35079"/>
    <property type="gene ID" value="SEVIR_2G347800v2"/>
</dbReference>
<feature type="region of interest" description="Disordered" evidence="1">
    <location>
        <begin position="76"/>
        <end position="97"/>
    </location>
</feature>
<evidence type="ECO:0008006" key="4">
    <source>
        <dbReference type="Google" id="ProtNLM"/>
    </source>
</evidence>
<name>A0A4U6W3C3_SETVI</name>
<reference evidence="2" key="1">
    <citation type="submission" date="2019-03" db="EMBL/GenBank/DDBJ databases">
        <title>WGS assembly of Setaria viridis.</title>
        <authorList>
            <person name="Huang P."/>
            <person name="Jenkins J."/>
            <person name="Grimwood J."/>
            <person name="Barry K."/>
            <person name="Healey A."/>
            <person name="Mamidi S."/>
            <person name="Sreedasyam A."/>
            <person name="Shu S."/>
            <person name="Feldman M."/>
            <person name="Wu J."/>
            <person name="Yu Y."/>
            <person name="Chen C."/>
            <person name="Johnson J."/>
            <person name="Rokhsar D."/>
            <person name="Baxter I."/>
            <person name="Schmutz J."/>
            <person name="Brutnell T."/>
            <person name="Kellogg E."/>
        </authorList>
    </citation>
    <scope>NUCLEOTIDE SEQUENCE [LARGE SCALE GENOMIC DNA]</scope>
</reference>
<evidence type="ECO:0000256" key="1">
    <source>
        <dbReference type="SAM" id="MobiDB-lite"/>
    </source>
</evidence>
<evidence type="ECO:0000313" key="3">
    <source>
        <dbReference type="Proteomes" id="UP000298652"/>
    </source>
</evidence>
<gene>
    <name evidence="2" type="ORF">SEVIR_2G347800v2</name>
</gene>
<sequence length="337" mass="37501">MGSDSDKECFDKSGPKHISEIDWGNEGHRRCITACLCESHLHSGERSNQGEAGHTRGARAGVLTGPSSIYGAIFEHVPPPAPPPEGARRRHQPPAPPPHFIVAFRGTKLRVIPDIKDDISIILNLQDTCIRFRKACEHVAELLLEATGISGSGGVVWLAGHSLGASVALDVGRDLVIRRAPLNLPTFLFNPPHLHMSEVAKLDWCRAKCVVKGAAVAHTAMRPHKKTMEALFRKLRPWVPELYVHKDDKICQGYIDHFEREAKMMAECPRNLTAASQGQSVEDDEEVPRVQPHLLPSVRLWKNSTKTTCPCHAHKLKHWRKPDGGLNLSTKRYRYQA</sequence>
<dbReference type="Proteomes" id="UP000298652">
    <property type="component" value="Chromosome 2"/>
</dbReference>
<protein>
    <recommendedName>
        <fullName evidence="4">Fungal lipase-like domain-containing protein</fullName>
    </recommendedName>
</protein>
<dbReference type="SUPFAM" id="SSF53474">
    <property type="entry name" value="alpha/beta-Hydrolases"/>
    <property type="match status" value="1"/>
</dbReference>
<evidence type="ECO:0000313" key="2">
    <source>
        <dbReference type="EMBL" id="TKW35079.1"/>
    </source>
</evidence>
<dbReference type="InterPro" id="IPR029058">
    <property type="entry name" value="AB_hydrolase_fold"/>
</dbReference>
<accession>A0A4U6W3C3</accession>
<dbReference type="PANTHER" id="PTHR31479">
    <property type="entry name" value="ALPHA/BETA-HYDROLASES SUPERFAMILY PROTEIN"/>
    <property type="match status" value="1"/>
</dbReference>
<dbReference type="AlphaFoldDB" id="A0A4U6W3C3"/>
<dbReference type="OMA" id="HSHREHM"/>
<keyword evidence="3" id="KW-1185">Reference proteome</keyword>
<dbReference type="EMBL" id="CM016553">
    <property type="protein sequence ID" value="TKW35079.1"/>
    <property type="molecule type" value="Genomic_DNA"/>
</dbReference>
<organism evidence="2 3">
    <name type="scientific">Setaria viridis</name>
    <name type="common">Green bristlegrass</name>
    <name type="synonym">Setaria italica subsp. viridis</name>
    <dbReference type="NCBI Taxonomy" id="4556"/>
    <lineage>
        <taxon>Eukaryota</taxon>
        <taxon>Viridiplantae</taxon>
        <taxon>Streptophyta</taxon>
        <taxon>Embryophyta</taxon>
        <taxon>Tracheophyta</taxon>
        <taxon>Spermatophyta</taxon>
        <taxon>Magnoliopsida</taxon>
        <taxon>Liliopsida</taxon>
        <taxon>Poales</taxon>
        <taxon>Poaceae</taxon>
        <taxon>PACMAD clade</taxon>
        <taxon>Panicoideae</taxon>
        <taxon>Panicodae</taxon>
        <taxon>Paniceae</taxon>
        <taxon>Cenchrinae</taxon>
        <taxon>Setaria</taxon>
    </lineage>
</organism>
<proteinExistence type="predicted"/>
<dbReference type="PANTHER" id="PTHR31479:SF15">
    <property type="entry name" value="FUNGAL LIPASE-LIKE DOMAIN-CONTAINING PROTEIN"/>
    <property type="match status" value="1"/>
</dbReference>